<evidence type="ECO:0000313" key="1">
    <source>
        <dbReference type="EMBL" id="GBP09476.1"/>
    </source>
</evidence>
<protein>
    <submittedName>
        <fullName evidence="1">Uncharacterized protein</fullName>
    </submittedName>
</protein>
<dbReference type="Proteomes" id="UP000299102">
    <property type="component" value="Unassembled WGS sequence"/>
</dbReference>
<dbReference type="EMBL" id="BGZK01012121">
    <property type="protein sequence ID" value="GBP09476.1"/>
    <property type="molecule type" value="Genomic_DNA"/>
</dbReference>
<accession>A0A4C1T5J1</accession>
<keyword evidence="2" id="KW-1185">Reference proteome</keyword>
<proteinExistence type="predicted"/>
<reference evidence="1 2" key="1">
    <citation type="journal article" date="2019" name="Commun. Biol.">
        <title>The bagworm genome reveals a unique fibroin gene that provides high tensile strength.</title>
        <authorList>
            <person name="Kono N."/>
            <person name="Nakamura H."/>
            <person name="Ohtoshi R."/>
            <person name="Tomita M."/>
            <person name="Numata K."/>
            <person name="Arakawa K."/>
        </authorList>
    </citation>
    <scope>NUCLEOTIDE SEQUENCE [LARGE SCALE GENOMIC DNA]</scope>
</reference>
<gene>
    <name evidence="1" type="ORF">EVAR_73836_1</name>
</gene>
<comment type="caution">
    <text evidence="1">The sequence shown here is derived from an EMBL/GenBank/DDBJ whole genome shotgun (WGS) entry which is preliminary data.</text>
</comment>
<evidence type="ECO:0000313" key="2">
    <source>
        <dbReference type="Proteomes" id="UP000299102"/>
    </source>
</evidence>
<organism evidence="1 2">
    <name type="scientific">Eumeta variegata</name>
    <name type="common">Bagworm moth</name>
    <name type="synonym">Eumeta japonica</name>
    <dbReference type="NCBI Taxonomy" id="151549"/>
    <lineage>
        <taxon>Eukaryota</taxon>
        <taxon>Metazoa</taxon>
        <taxon>Ecdysozoa</taxon>
        <taxon>Arthropoda</taxon>
        <taxon>Hexapoda</taxon>
        <taxon>Insecta</taxon>
        <taxon>Pterygota</taxon>
        <taxon>Neoptera</taxon>
        <taxon>Endopterygota</taxon>
        <taxon>Lepidoptera</taxon>
        <taxon>Glossata</taxon>
        <taxon>Ditrysia</taxon>
        <taxon>Tineoidea</taxon>
        <taxon>Psychidae</taxon>
        <taxon>Oiketicinae</taxon>
        <taxon>Eumeta</taxon>
    </lineage>
</organism>
<sequence length="108" mass="12323">MDLYGEATSGKNSFKAEHDEHVELKTIGLGEHTGDYGCEGRDPCPDRLLYPQTLSLEDSIHKLKMKLLWILYPSVYKRSQENFNVRMFSGLPDDCSILQGRNTAIKIF</sequence>
<name>A0A4C1T5J1_EUMVA</name>
<dbReference type="AlphaFoldDB" id="A0A4C1T5J1"/>